<dbReference type="GO" id="GO:0005524">
    <property type="term" value="F:ATP binding"/>
    <property type="evidence" value="ECO:0007669"/>
    <property type="project" value="UniProtKB-KW"/>
</dbReference>
<proteinExistence type="predicted"/>
<evidence type="ECO:0000256" key="3">
    <source>
        <dbReference type="ARBA" id="ARBA00022840"/>
    </source>
</evidence>
<keyword evidence="7" id="KW-1185">Reference proteome</keyword>
<keyword evidence="3" id="KW-0067">ATP-binding</keyword>
<dbReference type="AlphaFoldDB" id="A0AAV5RJ89"/>
<evidence type="ECO:0000256" key="4">
    <source>
        <dbReference type="SAM" id="Phobius"/>
    </source>
</evidence>
<dbReference type="PANTHER" id="PTHR24067">
    <property type="entry name" value="UBIQUITIN-CONJUGATING ENZYME E2"/>
    <property type="match status" value="1"/>
</dbReference>
<accession>A0AAV5RJ89</accession>
<dbReference type="FunFam" id="3.10.110.10:FF:000109">
    <property type="entry name" value="Ubiquitin-conjugating enzyme E2 J2-like"/>
    <property type="match status" value="1"/>
</dbReference>
<keyword evidence="4" id="KW-0812">Transmembrane</keyword>
<feature type="domain" description="UBC core" evidence="5">
    <location>
        <begin position="5"/>
        <end position="153"/>
    </location>
</feature>
<comment type="caution">
    <text evidence="6">The sequence shown here is derived from an EMBL/GenBank/DDBJ whole genome shotgun (WGS) entry which is preliminary data.</text>
</comment>
<reference evidence="6 7" key="1">
    <citation type="journal article" date="2023" name="Elife">
        <title>Identification of key yeast species and microbe-microbe interactions impacting larval growth of Drosophila in the wild.</title>
        <authorList>
            <person name="Mure A."/>
            <person name="Sugiura Y."/>
            <person name="Maeda R."/>
            <person name="Honda K."/>
            <person name="Sakurai N."/>
            <person name="Takahashi Y."/>
            <person name="Watada M."/>
            <person name="Katoh T."/>
            <person name="Gotoh A."/>
            <person name="Gotoh Y."/>
            <person name="Taniguchi I."/>
            <person name="Nakamura K."/>
            <person name="Hayashi T."/>
            <person name="Katayama T."/>
            <person name="Uemura T."/>
            <person name="Hattori Y."/>
        </authorList>
    </citation>
    <scope>NUCLEOTIDE SEQUENCE [LARGE SCALE GENOMIC DNA]</scope>
    <source>
        <strain evidence="6 7">SB-73</strain>
    </source>
</reference>
<evidence type="ECO:0000313" key="7">
    <source>
        <dbReference type="Proteomes" id="UP001362899"/>
    </source>
</evidence>
<evidence type="ECO:0000256" key="1">
    <source>
        <dbReference type="ARBA" id="ARBA00022741"/>
    </source>
</evidence>
<dbReference type="Proteomes" id="UP001362899">
    <property type="component" value="Unassembled WGS sequence"/>
</dbReference>
<keyword evidence="1" id="KW-0547">Nucleotide-binding</keyword>
<evidence type="ECO:0000313" key="6">
    <source>
        <dbReference type="EMBL" id="GMM51500.1"/>
    </source>
</evidence>
<dbReference type="InterPro" id="IPR000608">
    <property type="entry name" value="UBC"/>
</dbReference>
<feature type="transmembrane region" description="Helical" evidence="4">
    <location>
        <begin position="220"/>
        <end position="240"/>
    </location>
</feature>
<keyword evidence="2" id="KW-0833">Ubl conjugation pathway</keyword>
<keyword evidence="4" id="KW-1133">Transmembrane helix</keyword>
<name>A0AAV5RJ89_STABA</name>
<gene>
    <name evidence="6" type="ORF">DASB73_024630</name>
</gene>
<sequence>MASRFAIKRLTSEYKDLVKSPTPYIIARPSEDDILLWYFLLTGPPDTDYEGGQYIGQLRFPANYPFGPPNIRMKTPSGRFEVEHSLCLSMSDFHKESWNPAWNVSTILAGLLSFMCSEESSTGAIRASPEVRQRLASKSVKWNMNNVVFQTEFSDIMDQIKSQVPQAEVLSEIKVIPPKPEELKTGVLPKYIIPKSSLIVTPPSDNSTNSYVHPSIRQNLVPICVVFSTISLAFYCYTIFNK</sequence>
<evidence type="ECO:0000259" key="5">
    <source>
        <dbReference type="PROSITE" id="PS50127"/>
    </source>
</evidence>
<dbReference type="PROSITE" id="PS50127">
    <property type="entry name" value="UBC_2"/>
    <property type="match status" value="1"/>
</dbReference>
<evidence type="ECO:0000256" key="2">
    <source>
        <dbReference type="ARBA" id="ARBA00022786"/>
    </source>
</evidence>
<dbReference type="SUPFAM" id="SSF54495">
    <property type="entry name" value="UBC-like"/>
    <property type="match status" value="1"/>
</dbReference>
<organism evidence="6 7">
    <name type="scientific">Starmerella bacillaris</name>
    <name type="common">Yeast</name>
    <name type="synonym">Candida zemplinina</name>
    <dbReference type="NCBI Taxonomy" id="1247836"/>
    <lineage>
        <taxon>Eukaryota</taxon>
        <taxon>Fungi</taxon>
        <taxon>Dikarya</taxon>
        <taxon>Ascomycota</taxon>
        <taxon>Saccharomycotina</taxon>
        <taxon>Dipodascomycetes</taxon>
        <taxon>Dipodascales</taxon>
        <taxon>Trichomonascaceae</taxon>
        <taxon>Starmerella</taxon>
    </lineage>
</organism>
<dbReference type="EMBL" id="BTGC01000008">
    <property type="protein sequence ID" value="GMM51500.1"/>
    <property type="molecule type" value="Genomic_DNA"/>
</dbReference>
<dbReference type="InterPro" id="IPR050113">
    <property type="entry name" value="Ub_conjugating_enzyme"/>
</dbReference>
<protein>
    <submittedName>
        <fullName evidence="6">E2 ubiquitin-conjugating protein</fullName>
    </submittedName>
</protein>
<keyword evidence="4" id="KW-0472">Membrane</keyword>
<dbReference type="InterPro" id="IPR016135">
    <property type="entry name" value="UBQ-conjugating_enzyme/RWD"/>
</dbReference>
<dbReference type="Pfam" id="PF00179">
    <property type="entry name" value="UQ_con"/>
    <property type="match status" value="1"/>
</dbReference>
<dbReference type="CDD" id="cd23799">
    <property type="entry name" value="UBCc_UBE2J"/>
    <property type="match status" value="1"/>
</dbReference>
<dbReference type="Gene3D" id="3.10.110.10">
    <property type="entry name" value="Ubiquitin Conjugating Enzyme"/>
    <property type="match status" value="1"/>
</dbReference>
<dbReference type="SMART" id="SM00212">
    <property type="entry name" value="UBCc"/>
    <property type="match status" value="1"/>
</dbReference>